<dbReference type="InterPro" id="IPR006115">
    <property type="entry name" value="6PGDH_NADP-bd"/>
</dbReference>
<evidence type="ECO:0000313" key="10">
    <source>
        <dbReference type="Proteomes" id="UP000038010"/>
    </source>
</evidence>
<dbReference type="FunFam" id="3.40.50.720:FF:000634">
    <property type="entry name" value="6-phosphogluconate dehydrogenase, decarboxylating"/>
    <property type="match status" value="1"/>
</dbReference>
<evidence type="ECO:0000313" key="9">
    <source>
        <dbReference type="EMBL" id="KPI37561.1"/>
    </source>
</evidence>
<dbReference type="SUPFAM" id="SSF48179">
    <property type="entry name" value="6-phosphogluconate dehydrogenase C-terminal domain-like"/>
    <property type="match status" value="1"/>
</dbReference>
<dbReference type="EC" id="1.1.1.44" evidence="6"/>
<comment type="pathway">
    <text evidence="1 6">Carbohydrate degradation; pentose phosphate pathway; D-ribulose 5-phosphate from D-glucose 6-phosphate (oxidative stage): step 3/3.</text>
</comment>
<dbReference type="VEuPathDB" id="FungiDB:AB675_3919"/>
<name>A0A0N0NJZ6_9EURO</name>
<organism evidence="9 10">
    <name type="scientific">Cyphellophora attinorum</name>
    <dbReference type="NCBI Taxonomy" id="1664694"/>
    <lineage>
        <taxon>Eukaryota</taxon>
        <taxon>Fungi</taxon>
        <taxon>Dikarya</taxon>
        <taxon>Ascomycota</taxon>
        <taxon>Pezizomycotina</taxon>
        <taxon>Eurotiomycetes</taxon>
        <taxon>Chaetothyriomycetidae</taxon>
        <taxon>Chaetothyriales</taxon>
        <taxon>Cyphellophoraceae</taxon>
        <taxon>Cyphellophora</taxon>
    </lineage>
</organism>
<feature type="active site" description="Proton acceptor" evidence="7">
    <location>
        <position position="177"/>
    </location>
</feature>
<dbReference type="InterPro" id="IPR013328">
    <property type="entry name" value="6PGD_dom2"/>
</dbReference>
<dbReference type="Pfam" id="PF00393">
    <property type="entry name" value="6PGD"/>
    <property type="match status" value="1"/>
</dbReference>
<gene>
    <name evidence="9" type="ORF">AB675_3919</name>
</gene>
<dbReference type="GO" id="GO:0006098">
    <property type="term" value="P:pentose-phosphate shunt"/>
    <property type="evidence" value="ECO:0007669"/>
    <property type="project" value="UniProtKB-UniPathway"/>
</dbReference>
<evidence type="ECO:0000256" key="4">
    <source>
        <dbReference type="ARBA" id="ARBA00023064"/>
    </source>
</evidence>
<evidence type="ECO:0000256" key="2">
    <source>
        <dbReference type="ARBA" id="ARBA00008419"/>
    </source>
</evidence>
<evidence type="ECO:0000256" key="6">
    <source>
        <dbReference type="PIRNR" id="PIRNR000109"/>
    </source>
</evidence>
<keyword evidence="6" id="KW-0521">NADP</keyword>
<evidence type="ECO:0000256" key="7">
    <source>
        <dbReference type="PIRSR" id="PIRSR000109-1"/>
    </source>
</evidence>
<dbReference type="PIRSF" id="PIRSF000109">
    <property type="entry name" value="6PGD"/>
    <property type="match status" value="1"/>
</dbReference>
<dbReference type="PANTHER" id="PTHR11811">
    <property type="entry name" value="6-PHOSPHOGLUCONATE DEHYDROGENASE"/>
    <property type="match status" value="1"/>
</dbReference>
<dbReference type="InterPro" id="IPR036291">
    <property type="entry name" value="NAD(P)-bd_dom_sf"/>
</dbReference>
<reference evidence="9 10" key="1">
    <citation type="submission" date="2015-06" db="EMBL/GenBank/DDBJ databases">
        <title>Draft genome of the ant-associated black yeast Phialophora attae CBS 131958.</title>
        <authorList>
            <person name="Moreno L.F."/>
            <person name="Stielow B.J."/>
            <person name="de Hoog S."/>
            <person name="Vicente V.A."/>
            <person name="Weiss V.A."/>
            <person name="de Vries M."/>
            <person name="Cruz L.M."/>
            <person name="Souza E.M."/>
        </authorList>
    </citation>
    <scope>NUCLEOTIDE SEQUENCE [LARGE SCALE GENOMIC DNA]</scope>
    <source>
        <strain evidence="9 10">CBS 131958</strain>
    </source>
</reference>
<dbReference type="OrthoDB" id="434986at2759"/>
<dbReference type="InterPro" id="IPR008927">
    <property type="entry name" value="6-PGluconate_DH-like_C_sf"/>
</dbReference>
<dbReference type="InterPro" id="IPR006114">
    <property type="entry name" value="6PGDH_C"/>
</dbReference>
<keyword evidence="3 6" id="KW-0560">Oxidoreductase</keyword>
<dbReference type="Gene3D" id="1.10.1040.10">
    <property type="entry name" value="N-(1-d-carboxylethyl)-l-norvaline Dehydrogenase, domain 2"/>
    <property type="match status" value="1"/>
</dbReference>
<comment type="subunit">
    <text evidence="6">Homodimer.</text>
</comment>
<evidence type="ECO:0000256" key="1">
    <source>
        <dbReference type="ARBA" id="ARBA00004874"/>
    </source>
</evidence>
<proteinExistence type="inferred from homology"/>
<dbReference type="GeneID" id="28735894"/>
<evidence type="ECO:0000256" key="5">
    <source>
        <dbReference type="ARBA" id="ARBA00023126"/>
    </source>
</evidence>
<dbReference type="InterPro" id="IPR006113">
    <property type="entry name" value="6PGDH_Gnd/GntZ"/>
</dbReference>
<dbReference type="GO" id="GO:0050661">
    <property type="term" value="F:NADP binding"/>
    <property type="evidence" value="ECO:0007669"/>
    <property type="project" value="InterPro"/>
</dbReference>
<dbReference type="UniPathway" id="UPA00115">
    <property type="reaction ID" value="UER00410"/>
</dbReference>
<comment type="catalytic activity">
    <reaction evidence="6">
        <text>6-phospho-D-gluconate + NADP(+) = D-ribulose 5-phosphate + CO2 + NADPH</text>
        <dbReference type="Rhea" id="RHEA:10116"/>
        <dbReference type="ChEBI" id="CHEBI:16526"/>
        <dbReference type="ChEBI" id="CHEBI:57783"/>
        <dbReference type="ChEBI" id="CHEBI:58121"/>
        <dbReference type="ChEBI" id="CHEBI:58349"/>
        <dbReference type="ChEBI" id="CHEBI:58759"/>
        <dbReference type="EC" id="1.1.1.44"/>
    </reaction>
</comment>
<dbReference type="AlphaFoldDB" id="A0A0N0NJZ6"/>
<comment type="function">
    <text evidence="6">Catalyzes the oxidative decarboxylation of 6-phosphogluconate to ribulose 5-phosphate and CO(2), with concomitant reduction of NADP to NADPH.</text>
</comment>
<dbReference type="InterPro" id="IPR006183">
    <property type="entry name" value="Pgluconate_DH"/>
</dbReference>
<dbReference type="GO" id="GO:0019521">
    <property type="term" value="P:D-gluconate metabolic process"/>
    <property type="evidence" value="ECO:0007669"/>
    <property type="project" value="UniProtKB-KW"/>
</dbReference>
<keyword evidence="10" id="KW-1185">Reference proteome</keyword>
<evidence type="ECO:0000256" key="3">
    <source>
        <dbReference type="ARBA" id="ARBA00023002"/>
    </source>
</evidence>
<dbReference type="EMBL" id="LFJN01000023">
    <property type="protein sequence ID" value="KPI37561.1"/>
    <property type="molecule type" value="Genomic_DNA"/>
</dbReference>
<dbReference type="GO" id="GO:0004616">
    <property type="term" value="F:phosphogluconate dehydrogenase (decarboxylating) activity"/>
    <property type="evidence" value="ECO:0007669"/>
    <property type="project" value="UniProtKB-EC"/>
</dbReference>
<dbReference type="PRINTS" id="PR00076">
    <property type="entry name" value="6PGDHDRGNASE"/>
</dbReference>
<feature type="domain" description="6-phosphogluconate dehydrogenase C-terminal" evidence="8">
    <location>
        <begin position="173"/>
        <end position="500"/>
    </location>
</feature>
<protein>
    <recommendedName>
        <fullName evidence="6">6-phosphogluconate dehydrogenase, decarboxylating</fullName>
        <ecNumber evidence="6">1.1.1.44</ecNumber>
    </recommendedName>
</protein>
<dbReference type="STRING" id="1664694.A0A0N0NJZ6"/>
<keyword evidence="4" id="KW-0311">Gluconate utilization</keyword>
<keyword evidence="5 6" id="KW-0570">Pentose shunt</keyword>
<dbReference type="SUPFAM" id="SSF51735">
    <property type="entry name" value="NAD(P)-binding Rossmann-fold domains"/>
    <property type="match status" value="1"/>
</dbReference>
<accession>A0A0N0NJZ6</accession>
<dbReference type="Proteomes" id="UP000038010">
    <property type="component" value="Unassembled WGS sequence"/>
</dbReference>
<comment type="similarity">
    <text evidence="2 6">Belongs to the 6-phosphogluconate dehydrogenase family.</text>
</comment>
<dbReference type="Gene3D" id="3.40.50.720">
    <property type="entry name" value="NAD(P)-binding Rossmann-like Domain"/>
    <property type="match status" value="1"/>
</dbReference>
<sequence>MGGMMSLLYAEHGVDVHFFDPSEENVHQLLHMAKKLKTDHKIVHEKDYEQLCKSISVPSQPRLFVFSIPHGTVGDKTVDSLMPYLQKGDVILDCSNELWQNTERRQSKLDPKGIHYVGCGVSGGYQSARHGPSMSPGGTPEALDKVMPFLRRVAAKDKQGRPCTTPIGPGGSGHYVKMIHNGIEQGMMSALAEAWSLMTTHLGMTYEEVANTFEEWNDTDPLRDNFLISIGVEINRTKDPDAPSKYLLASIRDKVVQDVNEEEGTGTWSCWQAIDLHIPAPTIVAAHLFRLASADATQRAAVSEAFTQTSTYLPTASKIDPTDRTAFLSDLQQALYASFLTSFAQGLHIIHAAATANSWPLDFAAIIGIWRGGCIIQSDYISDLFTSIFTSSTNPFASPSSPKNSTPTPTPSLLTHPLLVKPLAQAYPSLKRVIAASVEADAIVPSLSATLEYLKYSKSTEMPTQFMEAQLDFFGGHMYELKSDRLRPGAEKGARHFEWRPARGILDG</sequence>
<feature type="active site" description="Proton donor" evidence="7">
    <location>
        <position position="184"/>
    </location>
</feature>
<comment type="caution">
    <text evidence="9">The sequence shown here is derived from an EMBL/GenBank/DDBJ whole genome shotgun (WGS) entry which is preliminary data.</text>
</comment>
<dbReference type="SMART" id="SM01350">
    <property type="entry name" value="6PGD"/>
    <property type="match status" value="1"/>
</dbReference>
<dbReference type="RefSeq" id="XP_017997524.1">
    <property type="nucleotide sequence ID" value="XM_018144014.1"/>
</dbReference>
<dbReference type="Pfam" id="PF03446">
    <property type="entry name" value="NAD_binding_2"/>
    <property type="match status" value="1"/>
</dbReference>
<evidence type="ECO:0000259" key="8">
    <source>
        <dbReference type="SMART" id="SM01350"/>
    </source>
</evidence>